<comment type="caution">
    <text evidence="2">The sequence shown here is derived from an EMBL/GenBank/DDBJ whole genome shotgun (WGS) entry which is preliminary data.</text>
</comment>
<gene>
    <name evidence="2" type="ORF">Q763_10425</name>
</gene>
<accession>A0A0A2LW86</accession>
<dbReference type="RefSeq" id="WP_035134138.1">
    <property type="nucleotide sequence ID" value="NZ_JRLV01000010.1"/>
</dbReference>
<evidence type="ECO:0000259" key="1">
    <source>
        <dbReference type="Pfam" id="PF12969"/>
    </source>
</evidence>
<dbReference type="InterPro" id="IPR024618">
    <property type="entry name" value="DUF3857"/>
</dbReference>
<keyword evidence="3" id="KW-1185">Reference proteome</keyword>
<dbReference type="Pfam" id="PF12969">
    <property type="entry name" value="DUF3857"/>
    <property type="match status" value="1"/>
</dbReference>
<dbReference type="EMBL" id="JRLV01000010">
    <property type="protein sequence ID" value="KGO80425.1"/>
    <property type="molecule type" value="Genomic_DNA"/>
</dbReference>
<dbReference type="Proteomes" id="UP000030129">
    <property type="component" value="Unassembled WGS sequence"/>
</dbReference>
<evidence type="ECO:0000313" key="2">
    <source>
        <dbReference type="EMBL" id="KGO80425.1"/>
    </source>
</evidence>
<dbReference type="Gene3D" id="2.60.40.3140">
    <property type="match status" value="1"/>
</dbReference>
<dbReference type="eggNOG" id="COG1305">
    <property type="taxonomic scope" value="Bacteria"/>
</dbReference>
<dbReference type="AlphaFoldDB" id="A0A0A2LW86"/>
<name>A0A0A2LW86_9FLAO</name>
<dbReference type="STRING" id="1406840.Q763_10425"/>
<protein>
    <submittedName>
        <fullName evidence="2">Transglutaminase</fullName>
    </submittedName>
</protein>
<sequence>MFLRIYTPLLLLFFCYNIKAQENLSAFSIPSELKEHANAVVRLNTTNVEISSRKSMKVSKKKAITFLNETGFESAGFYEYFSDSEKIKSLQAVIYNSAGSEIKKIKKKDFKMTSVSQGAGITDNKVLYLDYTPVQYPFTVVYESEVETINTVFISPWVPVEGLFTSVEKSEYSIAYDPGLGFRYKEYNTNDITITKEEQEGLLKLTCGNVPAIKSEAYTPYSSVMPKVMFSLTSIHLEGVDGEFSDWASFGSWYYNNLLVGTDELPDETKVKIKELVGTETDRLKKARIVYKYVQDKTRYVSIQLGIGGWRPMLAKDVDRLGYGDCKALSNYTRALLKEVGVESYCTVIYGDPGKKDITDDFVSMQGNHMILAIPNNDEMIWLECTSQVVPFAFQGNFTDDRMALVITPEKGELMRTHVYEKEENTQFLKGNYILSDDGKITGNLTVVSKGIQYNNKYHLEGKSQDDLDKIYKSSYFSNINNLKLNKIQLSNNRNDAEFTEVLELEANSYASLSGQRLIFAVNAFNQNDNVPQRYRKRYNPFEILRGYCDNDEVVITLPEGYTIEAMPNAVDIKEKFGEYKAECNLVEGNKLVYKRTLVINKGMYEKSDYDLYRQFREKISRNDNAKVVLLKQ</sequence>
<dbReference type="Gene3D" id="3.10.620.30">
    <property type="match status" value="1"/>
</dbReference>
<feature type="domain" description="DUF3857" evidence="1">
    <location>
        <begin position="55"/>
        <end position="210"/>
    </location>
</feature>
<organism evidence="2 3">
    <name type="scientific">Flavobacterium beibuense F44-8</name>
    <dbReference type="NCBI Taxonomy" id="1406840"/>
    <lineage>
        <taxon>Bacteria</taxon>
        <taxon>Pseudomonadati</taxon>
        <taxon>Bacteroidota</taxon>
        <taxon>Flavobacteriia</taxon>
        <taxon>Flavobacteriales</taxon>
        <taxon>Flavobacteriaceae</taxon>
        <taxon>Flavobacterium</taxon>
    </lineage>
</organism>
<proteinExistence type="predicted"/>
<dbReference type="Gene3D" id="2.60.120.1130">
    <property type="match status" value="1"/>
</dbReference>
<evidence type="ECO:0000313" key="3">
    <source>
        <dbReference type="Proteomes" id="UP000030129"/>
    </source>
</evidence>
<reference evidence="2 3" key="1">
    <citation type="submission" date="2013-09" db="EMBL/GenBank/DDBJ databases">
        <authorList>
            <person name="Zeng Z."/>
            <person name="Chen C."/>
        </authorList>
    </citation>
    <scope>NUCLEOTIDE SEQUENCE [LARGE SCALE GENOMIC DNA]</scope>
    <source>
        <strain evidence="2 3">F44-8</strain>
    </source>
</reference>